<protein>
    <submittedName>
        <fullName evidence="2">Uncharacterized protein</fullName>
    </submittedName>
</protein>
<dbReference type="AlphaFoldDB" id="A0A9N7V3Y8"/>
<comment type="caution">
    <text evidence="2">The sequence shown here is derived from an EMBL/GenBank/DDBJ whole genome shotgun (WGS) entry which is preliminary data.</text>
</comment>
<gene>
    <name evidence="2" type="ORF">PLEPLA_LOCUS31372</name>
</gene>
<sequence length="177" mass="19882">MSASQGGNRIYNYFLNTVAYQEQPIRSNKAKKSEPNSSPDSDETKAVYRDDEEEISKRPRSRLLHRSERDARSIFRLLPCAQAMTMVNEKPVDTGAMLRRIHKLSGGSRPHKLRRSRPPSSVFTAFVPIVECSIDHSTITSSPMKQSQQPGARVRNGGSRARPANNHTQWIVPDGLP</sequence>
<proteinExistence type="predicted"/>
<accession>A0A9N7V3Y8</accession>
<dbReference type="Proteomes" id="UP001153269">
    <property type="component" value="Unassembled WGS sequence"/>
</dbReference>
<evidence type="ECO:0000313" key="3">
    <source>
        <dbReference type="Proteomes" id="UP001153269"/>
    </source>
</evidence>
<feature type="region of interest" description="Disordered" evidence="1">
    <location>
        <begin position="25"/>
        <end position="64"/>
    </location>
</feature>
<keyword evidence="3" id="KW-1185">Reference proteome</keyword>
<evidence type="ECO:0000313" key="2">
    <source>
        <dbReference type="EMBL" id="CAB1443656.1"/>
    </source>
</evidence>
<evidence type="ECO:0000256" key="1">
    <source>
        <dbReference type="SAM" id="MobiDB-lite"/>
    </source>
</evidence>
<organism evidence="2 3">
    <name type="scientific">Pleuronectes platessa</name>
    <name type="common">European plaice</name>
    <dbReference type="NCBI Taxonomy" id="8262"/>
    <lineage>
        <taxon>Eukaryota</taxon>
        <taxon>Metazoa</taxon>
        <taxon>Chordata</taxon>
        <taxon>Craniata</taxon>
        <taxon>Vertebrata</taxon>
        <taxon>Euteleostomi</taxon>
        <taxon>Actinopterygii</taxon>
        <taxon>Neopterygii</taxon>
        <taxon>Teleostei</taxon>
        <taxon>Neoteleostei</taxon>
        <taxon>Acanthomorphata</taxon>
        <taxon>Carangaria</taxon>
        <taxon>Pleuronectiformes</taxon>
        <taxon>Pleuronectoidei</taxon>
        <taxon>Pleuronectidae</taxon>
        <taxon>Pleuronectes</taxon>
    </lineage>
</organism>
<feature type="region of interest" description="Disordered" evidence="1">
    <location>
        <begin position="139"/>
        <end position="177"/>
    </location>
</feature>
<reference evidence="2" key="1">
    <citation type="submission" date="2020-03" db="EMBL/GenBank/DDBJ databases">
        <authorList>
            <person name="Weist P."/>
        </authorList>
    </citation>
    <scope>NUCLEOTIDE SEQUENCE</scope>
</reference>
<name>A0A9N7V3Y8_PLEPL</name>
<feature type="compositionally biased region" description="Polar residues" evidence="1">
    <location>
        <begin position="139"/>
        <end position="150"/>
    </location>
</feature>
<dbReference type="EMBL" id="CADEAL010003156">
    <property type="protein sequence ID" value="CAB1443656.1"/>
    <property type="molecule type" value="Genomic_DNA"/>
</dbReference>